<dbReference type="PANTHER" id="PTHR42879">
    <property type="entry name" value="3-OXOACYL-(ACYL-CARRIER-PROTEIN) REDUCTASE"/>
    <property type="match status" value="1"/>
</dbReference>
<dbReference type="FunFam" id="3.40.50.720:FF:000084">
    <property type="entry name" value="Short-chain dehydrogenase reductase"/>
    <property type="match status" value="1"/>
</dbReference>
<dbReference type="AlphaFoldDB" id="A0A402AYM7"/>
<dbReference type="InterPro" id="IPR050259">
    <property type="entry name" value="SDR"/>
</dbReference>
<comment type="caution">
    <text evidence="3">The sequence shown here is derived from an EMBL/GenBank/DDBJ whole genome shotgun (WGS) entry which is preliminary data.</text>
</comment>
<dbReference type="PRINTS" id="PR00081">
    <property type="entry name" value="GDHRDH"/>
</dbReference>
<dbReference type="CDD" id="cd05344">
    <property type="entry name" value="BKR_like_SDR_like"/>
    <property type="match status" value="1"/>
</dbReference>
<gene>
    <name evidence="3" type="ORF">KDK_79780</name>
</gene>
<dbReference type="PRINTS" id="PR00080">
    <property type="entry name" value="SDRFAMILY"/>
</dbReference>
<proteinExistence type="inferred from homology"/>
<accession>A0A402AYM7</accession>
<dbReference type="GO" id="GO:0016491">
    <property type="term" value="F:oxidoreductase activity"/>
    <property type="evidence" value="ECO:0007669"/>
    <property type="project" value="UniProtKB-KW"/>
</dbReference>
<evidence type="ECO:0000256" key="2">
    <source>
        <dbReference type="ARBA" id="ARBA00023002"/>
    </source>
</evidence>
<organism evidence="3 4">
    <name type="scientific">Dictyobacter kobayashii</name>
    <dbReference type="NCBI Taxonomy" id="2014872"/>
    <lineage>
        <taxon>Bacteria</taxon>
        <taxon>Bacillati</taxon>
        <taxon>Chloroflexota</taxon>
        <taxon>Ktedonobacteria</taxon>
        <taxon>Ktedonobacterales</taxon>
        <taxon>Dictyobacteraceae</taxon>
        <taxon>Dictyobacter</taxon>
    </lineage>
</organism>
<evidence type="ECO:0000313" key="4">
    <source>
        <dbReference type="Proteomes" id="UP000287188"/>
    </source>
</evidence>
<dbReference type="Gene3D" id="3.40.50.720">
    <property type="entry name" value="NAD(P)-binding Rossmann-like Domain"/>
    <property type="match status" value="1"/>
</dbReference>
<keyword evidence="2" id="KW-0560">Oxidoreductase</keyword>
<dbReference type="OrthoDB" id="9803333at2"/>
<sequence length="264" mass="27997">MDLGLQGKVALVMAASKGIGRACALALAAEGASITIGSRNQETLEEAASEIRSHNGANVLVVPTDVTREADLAAIVNATIREYGRLDIVVNNAGGPPIGSFAQFDDAQWQAAFELTLLSTVRLIRLTLPYLRESGSGRIINIVSTSVKQPIDDLLLSNAIRPGVIGLAKSLSIELAPDNITINNVCPGRILTDRLRKGPGMQQKREQGISEQEALKDLAKGIPMGRLGQPEELASLVAYLSSRQAGYITGTTIQVDGGLVRSLY</sequence>
<name>A0A402AYM7_9CHLR</name>
<dbReference type="EMBL" id="BIFS01000002">
    <property type="protein sequence ID" value="GCE24178.1"/>
    <property type="molecule type" value="Genomic_DNA"/>
</dbReference>
<reference evidence="4" key="1">
    <citation type="submission" date="2018-12" db="EMBL/GenBank/DDBJ databases">
        <title>Tengunoibacter tsumagoiensis gen. nov., sp. nov., Dictyobacter kobayashii sp. nov., D. alpinus sp. nov., and D. joshuensis sp. nov. and description of Dictyobacteraceae fam. nov. within the order Ktedonobacterales isolated from Tengu-no-mugimeshi.</title>
        <authorList>
            <person name="Wang C.M."/>
            <person name="Zheng Y."/>
            <person name="Sakai Y."/>
            <person name="Toyoda A."/>
            <person name="Minakuchi Y."/>
            <person name="Abe K."/>
            <person name="Yokota A."/>
            <person name="Yabe S."/>
        </authorList>
    </citation>
    <scope>NUCLEOTIDE SEQUENCE [LARGE SCALE GENOMIC DNA]</scope>
    <source>
        <strain evidence="4">Uno11</strain>
    </source>
</reference>
<evidence type="ECO:0000256" key="1">
    <source>
        <dbReference type="ARBA" id="ARBA00006484"/>
    </source>
</evidence>
<protein>
    <submittedName>
        <fullName evidence="3">Oxidoreductase</fullName>
    </submittedName>
</protein>
<dbReference type="RefSeq" id="WP_126557437.1">
    <property type="nucleotide sequence ID" value="NZ_BIFS01000002.1"/>
</dbReference>
<dbReference type="InterPro" id="IPR036291">
    <property type="entry name" value="NAD(P)-bd_dom_sf"/>
</dbReference>
<dbReference type="Proteomes" id="UP000287188">
    <property type="component" value="Unassembled WGS sequence"/>
</dbReference>
<dbReference type="Pfam" id="PF13561">
    <property type="entry name" value="adh_short_C2"/>
    <property type="match status" value="1"/>
</dbReference>
<dbReference type="InterPro" id="IPR002347">
    <property type="entry name" value="SDR_fam"/>
</dbReference>
<dbReference type="SUPFAM" id="SSF51735">
    <property type="entry name" value="NAD(P)-binding Rossmann-fold domains"/>
    <property type="match status" value="1"/>
</dbReference>
<keyword evidence="4" id="KW-1185">Reference proteome</keyword>
<comment type="similarity">
    <text evidence="1">Belongs to the short-chain dehydrogenases/reductases (SDR) family.</text>
</comment>
<evidence type="ECO:0000313" key="3">
    <source>
        <dbReference type="EMBL" id="GCE24178.1"/>
    </source>
</evidence>
<dbReference type="PANTHER" id="PTHR42879:SF6">
    <property type="entry name" value="NADPH-DEPENDENT REDUCTASE BACG"/>
    <property type="match status" value="1"/>
</dbReference>